<gene>
    <name evidence="2" type="ORF">COT42_04900</name>
</gene>
<evidence type="ECO:0000313" key="2">
    <source>
        <dbReference type="EMBL" id="PIS29635.1"/>
    </source>
</evidence>
<protein>
    <submittedName>
        <fullName evidence="2">Uncharacterized protein</fullName>
    </submittedName>
</protein>
<comment type="caution">
    <text evidence="2">The sequence shown here is derived from an EMBL/GenBank/DDBJ whole genome shotgun (WGS) entry which is preliminary data.</text>
</comment>
<dbReference type="EMBL" id="PEYM01000077">
    <property type="protein sequence ID" value="PIS29635.1"/>
    <property type="molecule type" value="Genomic_DNA"/>
</dbReference>
<feature type="compositionally biased region" description="Basic residues" evidence="1">
    <location>
        <begin position="210"/>
        <end position="219"/>
    </location>
</feature>
<reference evidence="2 3" key="1">
    <citation type="submission" date="2017-09" db="EMBL/GenBank/DDBJ databases">
        <title>Depth-based differentiation of microbial function through sediment-hosted aquifers and enrichment of novel symbionts in the deep terrestrial subsurface.</title>
        <authorList>
            <person name="Probst A.J."/>
            <person name="Ladd B."/>
            <person name="Jarett J.K."/>
            <person name="Geller-Mcgrath D.E."/>
            <person name="Sieber C.M."/>
            <person name="Emerson J.B."/>
            <person name="Anantharaman K."/>
            <person name="Thomas B.C."/>
            <person name="Malmstrom R."/>
            <person name="Stieglmeier M."/>
            <person name="Klingl A."/>
            <person name="Woyke T."/>
            <person name="Ryan C.M."/>
            <person name="Banfield J.F."/>
        </authorList>
    </citation>
    <scope>NUCLEOTIDE SEQUENCE [LARGE SCALE GENOMIC DNA]</scope>
    <source>
        <strain evidence="2">CG08_land_8_20_14_0_20_45_16</strain>
    </source>
</reference>
<feature type="compositionally biased region" description="Pro residues" evidence="1">
    <location>
        <begin position="167"/>
        <end position="196"/>
    </location>
</feature>
<accession>A0A2H0XXY9</accession>
<name>A0A2H0XXY9_UNCSA</name>
<dbReference type="AlphaFoldDB" id="A0A2H0XXY9"/>
<evidence type="ECO:0000313" key="3">
    <source>
        <dbReference type="Proteomes" id="UP000231343"/>
    </source>
</evidence>
<sequence>MLIFGLPFFIPFQAGSFNQQQSMPEEADSRSYLCVSPENEMDWNAALLEFAHDQCQLSQLNIQQVPSELRTEFININGGGQDSTPRSQRVNESEVLADWFDSTWAFSWAGSLIRWFGGEDYCDGSLIRVRPEQWCQSLREVVTLPELQPASTPVPIPVVVQQPSVEPLPPVVSPSPPVRPRPISRPPIVQPPPIIERPPVQSVNLPRLPAKTRPRVPTF</sequence>
<proteinExistence type="predicted"/>
<dbReference type="Proteomes" id="UP000231343">
    <property type="component" value="Unassembled WGS sequence"/>
</dbReference>
<feature type="region of interest" description="Disordered" evidence="1">
    <location>
        <begin position="167"/>
        <end position="219"/>
    </location>
</feature>
<organism evidence="2 3">
    <name type="scientific">Candidatus Saganbacteria bacterium CG08_land_8_20_14_0_20_45_16</name>
    <dbReference type="NCBI Taxonomy" id="2014293"/>
    <lineage>
        <taxon>Bacteria</taxon>
        <taxon>Bacillati</taxon>
        <taxon>Saganbacteria</taxon>
    </lineage>
</organism>
<evidence type="ECO:0000256" key="1">
    <source>
        <dbReference type="SAM" id="MobiDB-lite"/>
    </source>
</evidence>